<dbReference type="Gene3D" id="2.60.210.10">
    <property type="entry name" value="Apoptosis, Tumor Necrosis Factor Receptor Associated Protein 2, Chain A"/>
    <property type="match status" value="2"/>
</dbReference>
<keyword evidence="3" id="KW-1185">Reference proteome</keyword>
<proteinExistence type="predicted"/>
<feature type="domain" description="MATH" evidence="1">
    <location>
        <begin position="24"/>
        <end position="159"/>
    </location>
</feature>
<gene>
    <name evidence="2" type="ORF">HRI_001565900</name>
</gene>
<dbReference type="InterPro" id="IPR008974">
    <property type="entry name" value="TRAF-like"/>
</dbReference>
<evidence type="ECO:0000259" key="1">
    <source>
        <dbReference type="PROSITE" id="PS50144"/>
    </source>
</evidence>
<dbReference type="InterPro" id="IPR002083">
    <property type="entry name" value="MATH/TRAF_dom"/>
</dbReference>
<dbReference type="EMBL" id="BSYR01000016">
    <property type="protein sequence ID" value="GMI78965.1"/>
    <property type="molecule type" value="Genomic_DNA"/>
</dbReference>
<reference evidence="2" key="1">
    <citation type="submission" date="2023-05" db="EMBL/GenBank/DDBJ databases">
        <title>Genome and transcriptome analyses reveal genes involved in the formation of fine ridges on petal epidermal cells in Hibiscus trionum.</title>
        <authorList>
            <person name="Koshimizu S."/>
            <person name="Masuda S."/>
            <person name="Ishii T."/>
            <person name="Shirasu K."/>
            <person name="Hoshino A."/>
            <person name="Arita M."/>
        </authorList>
    </citation>
    <scope>NUCLEOTIDE SEQUENCE</scope>
    <source>
        <strain evidence="2">Hamamatsu line</strain>
    </source>
</reference>
<organism evidence="2 3">
    <name type="scientific">Hibiscus trionum</name>
    <name type="common">Flower of an hour</name>
    <dbReference type="NCBI Taxonomy" id="183268"/>
    <lineage>
        <taxon>Eukaryota</taxon>
        <taxon>Viridiplantae</taxon>
        <taxon>Streptophyta</taxon>
        <taxon>Embryophyta</taxon>
        <taxon>Tracheophyta</taxon>
        <taxon>Spermatophyta</taxon>
        <taxon>Magnoliopsida</taxon>
        <taxon>eudicotyledons</taxon>
        <taxon>Gunneridae</taxon>
        <taxon>Pentapetalae</taxon>
        <taxon>rosids</taxon>
        <taxon>malvids</taxon>
        <taxon>Malvales</taxon>
        <taxon>Malvaceae</taxon>
        <taxon>Malvoideae</taxon>
        <taxon>Hibiscus</taxon>
    </lineage>
</organism>
<dbReference type="AlphaFoldDB" id="A0A9W7LXV8"/>
<dbReference type="PROSITE" id="PS50144">
    <property type="entry name" value="MATH"/>
    <property type="match status" value="2"/>
</dbReference>
<dbReference type="PANTHER" id="PTHR46162:SF40">
    <property type="entry name" value="TRAF-LIKE FAMILY PROTEIN"/>
    <property type="match status" value="1"/>
</dbReference>
<feature type="domain" description="MATH" evidence="1">
    <location>
        <begin position="179"/>
        <end position="306"/>
    </location>
</feature>
<name>A0A9W7LXV8_HIBTR</name>
<dbReference type="OrthoDB" id="995697at2759"/>
<dbReference type="CDD" id="cd00121">
    <property type="entry name" value="MATH"/>
    <property type="match status" value="2"/>
</dbReference>
<protein>
    <recommendedName>
        <fullName evidence="1">MATH domain-containing protein</fullName>
    </recommendedName>
</protein>
<dbReference type="SMART" id="SM00061">
    <property type="entry name" value="MATH"/>
    <property type="match status" value="2"/>
</dbReference>
<comment type="caution">
    <text evidence="2">The sequence shown here is derived from an EMBL/GenBank/DDBJ whole genome shotgun (WGS) entry which is preliminary data.</text>
</comment>
<dbReference type="Pfam" id="PF22486">
    <property type="entry name" value="MATH_2"/>
    <property type="match status" value="2"/>
</dbReference>
<sequence length="313" mass="36658">MDVSQVHGLYLFFGITRTTRGHPPSHYLFKIESFSLLVEEKVEKYKSKTFEAAGHQWRLVLYPTGNKKSNGSDYISLYLEIKKTANLSLDWEVNVDFKLFVFDQIRNQYLVIKDMDVPVWRFFEMKTEWGFSQFLSQKTFYDVANGYLVDDCCIFGAEVFEIQRTLKMEKSVLKKPCGRKIITLKMDNLSRLYQEFYRSAVVSIDDIKWYLRVYPKGHSIYKDTHLSAFLELVEPNTLPLKCEVYVKFKLRLMDQIKSNHSEMIGERRFTVSLACRGFHNFVALETLYDSSNGYMVKDSLIVEAEFLLVSKVG</sequence>
<accession>A0A9W7LXV8</accession>
<evidence type="ECO:0000313" key="3">
    <source>
        <dbReference type="Proteomes" id="UP001165190"/>
    </source>
</evidence>
<dbReference type="Proteomes" id="UP001165190">
    <property type="component" value="Unassembled WGS sequence"/>
</dbReference>
<dbReference type="PANTHER" id="PTHR46162">
    <property type="entry name" value="TRAF-LIKE FAMILY PROTEIN"/>
    <property type="match status" value="1"/>
</dbReference>
<evidence type="ECO:0000313" key="2">
    <source>
        <dbReference type="EMBL" id="GMI78965.1"/>
    </source>
</evidence>
<dbReference type="SUPFAM" id="SSF49599">
    <property type="entry name" value="TRAF domain-like"/>
    <property type="match status" value="2"/>
</dbReference>